<reference evidence="3 4" key="1">
    <citation type="journal article" date="2015" name="Biotechnol. Biofuels">
        <title>Enhanced degradation of softwood versus hardwood by the white-rot fungus Pycnoporus coccineus.</title>
        <authorList>
            <person name="Couturier M."/>
            <person name="Navarro D."/>
            <person name="Chevret D."/>
            <person name="Henrissat B."/>
            <person name="Piumi F."/>
            <person name="Ruiz-Duenas F.J."/>
            <person name="Martinez A.T."/>
            <person name="Grigoriev I.V."/>
            <person name="Riley R."/>
            <person name="Lipzen A."/>
            <person name="Berrin J.G."/>
            <person name="Master E.R."/>
            <person name="Rosso M.N."/>
        </authorList>
    </citation>
    <scope>NUCLEOTIDE SEQUENCE [LARGE SCALE GENOMIC DNA]</scope>
    <source>
        <strain evidence="3 4">BRFM310</strain>
    </source>
</reference>
<organism evidence="3 4">
    <name type="scientific">Trametes coccinea (strain BRFM310)</name>
    <name type="common">Pycnoporus coccineus</name>
    <dbReference type="NCBI Taxonomy" id="1353009"/>
    <lineage>
        <taxon>Eukaryota</taxon>
        <taxon>Fungi</taxon>
        <taxon>Dikarya</taxon>
        <taxon>Basidiomycota</taxon>
        <taxon>Agaricomycotina</taxon>
        <taxon>Agaricomycetes</taxon>
        <taxon>Polyporales</taxon>
        <taxon>Polyporaceae</taxon>
        <taxon>Trametes</taxon>
    </lineage>
</organism>
<name>A0A1Y2I6D0_TRAC3</name>
<evidence type="ECO:0000313" key="2">
    <source>
        <dbReference type="EMBL" id="OSC96192.1"/>
    </source>
</evidence>
<dbReference type="Proteomes" id="UP000193067">
    <property type="component" value="Unassembled WGS sequence"/>
</dbReference>
<evidence type="ECO:0000313" key="4">
    <source>
        <dbReference type="Proteomes" id="UP000193067"/>
    </source>
</evidence>
<protein>
    <submittedName>
        <fullName evidence="3">Uncharacterized protein</fullName>
    </submittedName>
</protein>
<evidence type="ECO:0000256" key="1">
    <source>
        <dbReference type="SAM" id="MobiDB-lite"/>
    </source>
</evidence>
<accession>A0A1Y2I6D0</accession>
<evidence type="ECO:0000313" key="3">
    <source>
        <dbReference type="EMBL" id="OSC96203.1"/>
    </source>
</evidence>
<feature type="region of interest" description="Disordered" evidence="1">
    <location>
        <begin position="133"/>
        <end position="166"/>
    </location>
</feature>
<dbReference type="EMBL" id="KZ084238">
    <property type="protein sequence ID" value="OSC96192.1"/>
    <property type="molecule type" value="Genomic_DNA"/>
</dbReference>
<gene>
    <name evidence="3" type="ORF">PYCCODRAFT_1441199</name>
    <name evidence="2" type="ORF">PYCCODRAFT_1441203</name>
</gene>
<feature type="region of interest" description="Disordered" evidence="1">
    <location>
        <begin position="1"/>
        <end position="81"/>
    </location>
</feature>
<proteinExistence type="predicted"/>
<sequence length="166" mass="18074">MPWMPLRETAIPYGLGRTPTRRVDDTFSESLRPADLDRAQETHPTSAEHSTGHPRRSCSNTVQRVPSPGHAETLVSDEGGQVRVHAISSNDDGRQGDTVQRGAARRDGVLRLAGCEGCATASVWDARCCESGREKSLHMGSASPETGDALATGHCRRRDREESIER</sequence>
<feature type="compositionally biased region" description="Basic and acidic residues" evidence="1">
    <location>
        <begin position="32"/>
        <end position="41"/>
    </location>
</feature>
<dbReference type="EMBL" id="KZ084227">
    <property type="protein sequence ID" value="OSC96203.1"/>
    <property type="molecule type" value="Genomic_DNA"/>
</dbReference>
<dbReference type="AlphaFoldDB" id="A0A1Y2I6D0"/>
<keyword evidence="4" id="KW-1185">Reference proteome</keyword>